<evidence type="ECO:0000256" key="2">
    <source>
        <dbReference type="ARBA" id="ARBA00023186"/>
    </source>
</evidence>
<evidence type="ECO:0000313" key="5">
    <source>
        <dbReference type="Proteomes" id="UP000593802"/>
    </source>
</evidence>
<dbReference type="RefSeq" id="WP_200759353.1">
    <property type="nucleotide sequence ID" value="NZ_AP023366.1"/>
</dbReference>
<name>A0A7I8D563_9BACL</name>
<keyword evidence="1 3" id="KW-0996">Nickel insertion</keyword>
<dbReference type="InterPro" id="IPR002639">
    <property type="entry name" value="UreF"/>
</dbReference>
<dbReference type="GO" id="GO:0016151">
    <property type="term" value="F:nickel cation binding"/>
    <property type="evidence" value="ECO:0007669"/>
    <property type="project" value="UniProtKB-UniRule"/>
</dbReference>
<evidence type="ECO:0000256" key="1">
    <source>
        <dbReference type="ARBA" id="ARBA00022988"/>
    </source>
</evidence>
<gene>
    <name evidence="3 4" type="primary">ureF</name>
    <name evidence="4" type="ORF">skT53_01920</name>
</gene>
<reference evidence="4 5" key="1">
    <citation type="submission" date="2020-08" db="EMBL/GenBank/DDBJ databases">
        <title>Complete Genome Sequence of Effusibacillus dendaii Strain skT53, Isolated from Farmland soil.</title>
        <authorList>
            <person name="Konishi T."/>
            <person name="Kawasaki H."/>
        </authorList>
    </citation>
    <scope>NUCLEOTIDE SEQUENCE [LARGE SCALE GENOMIC DNA]</scope>
    <source>
        <strain evidence="5">skT53</strain>
    </source>
</reference>
<dbReference type="Proteomes" id="UP000593802">
    <property type="component" value="Chromosome"/>
</dbReference>
<dbReference type="GO" id="GO:0005737">
    <property type="term" value="C:cytoplasm"/>
    <property type="evidence" value="ECO:0007669"/>
    <property type="project" value="UniProtKB-SubCell"/>
</dbReference>
<dbReference type="PANTHER" id="PTHR33620:SF1">
    <property type="entry name" value="UREASE ACCESSORY PROTEIN F"/>
    <property type="match status" value="1"/>
</dbReference>
<comment type="subcellular location">
    <subcellularLocation>
        <location evidence="3">Cytoplasm</location>
    </subcellularLocation>
</comment>
<dbReference type="KEGG" id="eff:skT53_01920"/>
<evidence type="ECO:0000313" key="4">
    <source>
        <dbReference type="EMBL" id="BCJ85207.1"/>
    </source>
</evidence>
<evidence type="ECO:0000256" key="3">
    <source>
        <dbReference type="HAMAP-Rule" id="MF_01385"/>
    </source>
</evidence>
<proteinExistence type="inferred from homology"/>
<organism evidence="4 5">
    <name type="scientific">Effusibacillus dendaii</name>
    <dbReference type="NCBI Taxonomy" id="2743772"/>
    <lineage>
        <taxon>Bacteria</taxon>
        <taxon>Bacillati</taxon>
        <taxon>Bacillota</taxon>
        <taxon>Bacilli</taxon>
        <taxon>Bacillales</taxon>
        <taxon>Alicyclobacillaceae</taxon>
        <taxon>Effusibacillus</taxon>
    </lineage>
</organism>
<comment type="similarity">
    <text evidence="3">Belongs to the UreF family.</text>
</comment>
<dbReference type="Pfam" id="PF01730">
    <property type="entry name" value="UreF"/>
    <property type="match status" value="1"/>
</dbReference>
<keyword evidence="3" id="KW-0963">Cytoplasm</keyword>
<accession>A0A7I8D563</accession>
<dbReference type="HAMAP" id="MF_01385">
    <property type="entry name" value="UreF"/>
    <property type="match status" value="1"/>
</dbReference>
<dbReference type="PIRSF" id="PIRSF009467">
    <property type="entry name" value="Ureas_acces_UreF"/>
    <property type="match status" value="1"/>
</dbReference>
<dbReference type="Gene3D" id="1.10.4190.10">
    <property type="entry name" value="Urease accessory protein UreF"/>
    <property type="match status" value="1"/>
</dbReference>
<sequence length="239" mass="27072">MNDLLAVMQLTDSAFPTGAFTHSFGLETAVQEGWVANGNQLTEWLVAYIKGSLIPMEGAALVWARHYASKRLQDRSRSVKPFDDQLQMIDQRLTVSRMARESREGAIKIGRRYLQIAQELYPLAGLQEYARWIEEKVCHGSSPVVHGWICSFLGVSPRITAVSFIYGGVNSLIQNAIRLMPIGQTEGQKVLARLLPVVEQEIDRLLADLPQPDQIFQRTIRQEIASMRHEQLYSRLFMS</sequence>
<keyword evidence="5" id="KW-1185">Reference proteome</keyword>
<comment type="function">
    <text evidence="3">Required for maturation of urease via the functional incorporation of the urease nickel metallocenter.</text>
</comment>
<dbReference type="AlphaFoldDB" id="A0A7I8D563"/>
<protein>
    <recommendedName>
        <fullName evidence="3">Urease accessory protein UreF</fullName>
    </recommendedName>
</protein>
<keyword evidence="2 3" id="KW-0143">Chaperone</keyword>
<dbReference type="InterPro" id="IPR038277">
    <property type="entry name" value="UreF_sf"/>
</dbReference>
<dbReference type="PANTHER" id="PTHR33620">
    <property type="entry name" value="UREASE ACCESSORY PROTEIN F"/>
    <property type="match status" value="1"/>
</dbReference>
<comment type="subunit">
    <text evidence="3">UreD, UreF and UreG form a complex that acts as a GTP-hydrolysis-dependent molecular chaperone, activating the urease apoprotein by helping to assemble the nickel containing metallocenter of UreC. The UreE protein probably delivers the nickel.</text>
</comment>
<dbReference type="EMBL" id="AP023366">
    <property type="protein sequence ID" value="BCJ85207.1"/>
    <property type="molecule type" value="Genomic_DNA"/>
</dbReference>